<evidence type="ECO:0000256" key="11">
    <source>
        <dbReference type="PIRSR" id="PIRSR602401-1"/>
    </source>
</evidence>
<dbReference type="SUPFAM" id="SSF48264">
    <property type="entry name" value="Cytochrome P450"/>
    <property type="match status" value="1"/>
</dbReference>
<dbReference type="PANTHER" id="PTHR24305:SF187">
    <property type="entry name" value="P450, PUTATIVE (EUROFUNG)-RELATED"/>
    <property type="match status" value="1"/>
</dbReference>
<evidence type="ECO:0000256" key="7">
    <source>
        <dbReference type="ARBA" id="ARBA00023002"/>
    </source>
</evidence>
<evidence type="ECO:0000256" key="2">
    <source>
        <dbReference type="ARBA" id="ARBA00004370"/>
    </source>
</evidence>
<dbReference type="InterPro" id="IPR001128">
    <property type="entry name" value="Cyt_P450"/>
</dbReference>
<reference evidence="12" key="1">
    <citation type="submission" date="2020-05" db="EMBL/GenBank/DDBJ databases">
        <title>WGS assembly of Corymbia citriodora subspecies variegata.</title>
        <authorList>
            <person name="Barry K."/>
            <person name="Hundley H."/>
            <person name="Shu S."/>
            <person name="Jenkins J."/>
            <person name="Grimwood J."/>
            <person name="Baten A."/>
        </authorList>
    </citation>
    <scope>NUCLEOTIDE SEQUENCE</scope>
    <source>
        <strain evidence="12">CV2-018</strain>
    </source>
</reference>
<evidence type="ECO:0000256" key="1">
    <source>
        <dbReference type="ARBA" id="ARBA00001971"/>
    </source>
</evidence>
<evidence type="ECO:0000313" key="13">
    <source>
        <dbReference type="Proteomes" id="UP000806378"/>
    </source>
</evidence>
<dbReference type="InterPro" id="IPR036396">
    <property type="entry name" value="Cyt_P450_sf"/>
</dbReference>
<evidence type="ECO:0008006" key="14">
    <source>
        <dbReference type="Google" id="ProtNLM"/>
    </source>
</evidence>
<dbReference type="GO" id="GO:1902181">
    <property type="term" value="P:verruculogen biosynthetic process"/>
    <property type="evidence" value="ECO:0007669"/>
    <property type="project" value="UniProtKB-ARBA"/>
</dbReference>
<dbReference type="InterPro" id="IPR002401">
    <property type="entry name" value="Cyt_P450_E_grp-I"/>
</dbReference>
<keyword evidence="11" id="KW-0349">Heme</keyword>
<keyword evidence="5 11" id="KW-0479">Metal-binding</keyword>
<dbReference type="GO" id="GO:0020037">
    <property type="term" value="F:heme binding"/>
    <property type="evidence" value="ECO:0007669"/>
    <property type="project" value="InterPro"/>
</dbReference>
<dbReference type="OrthoDB" id="1727429at2759"/>
<name>A0A8T0CHQ2_CORYI</name>
<dbReference type="GO" id="GO:0016705">
    <property type="term" value="F:oxidoreductase activity, acting on paired donors, with incorporation or reduction of molecular oxygen"/>
    <property type="evidence" value="ECO:0007669"/>
    <property type="project" value="InterPro"/>
</dbReference>
<evidence type="ECO:0000256" key="9">
    <source>
        <dbReference type="ARBA" id="ARBA00023033"/>
    </source>
</evidence>
<dbReference type="GO" id="GO:0016020">
    <property type="term" value="C:membrane"/>
    <property type="evidence" value="ECO:0007669"/>
    <property type="project" value="UniProtKB-SubCell"/>
</dbReference>
<protein>
    <recommendedName>
        <fullName evidence="14">Cytochrome P450</fullName>
    </recommendedName>
</protein>
<comment type="subcellular location">
    <subcellularLocation>
        <location evidence="2">Membrane</location>
    </subcellularLocation>
</comment>
<evidence type="ECO:0000256" key="8">
    <source>
        <dbReference type="ARBA" id="ARBA00023004"/>
    </source>
</evidence>
<dbReference type="AlphaFoldDB" id="A0A8T0CHQ2"/>
<comment type="caution">
    <text evidence="12">The sequence shown here is derived from an EMBL/GenBank/DDBJ whole genome shotgun (WGS) entry which is preliminary data.</text>
</comment>
<dbReference type="GO" id="GO:0004497">
    <property type="term" value="F:monooxygenase activity"/>
    <property type="evidence" value="ECO:0007669"/>
    <property type="project" value="UniProtKB-KW"/>
</dbReference>
<evidence type="ECO:0000256" key="6">
    <source>
        <dbReference type="ARBA" id="ARBA00022989"/>
    </source>
</evidence>
<evidence type="ECO:0000256" key="10">
    <source>
        <dbReference type="ARBA" id="ARBA00023136"/>
    </source>
</evidence>
<proteinExistence type="inferred from homology"/>
<sequence>MEVSLFAWLVSSKSSPIFLAAKETSILGSLFLAGLTTSILVYRAAFHRLNRFPGPFAARLSNMYPTMLSARKLQLYEEVDSLHKTYGDFVRVGPSELSINHPGAMTAIHSAQSRCSKGPWYNVLHPRVSLHMVRDKTEHARRRRVWDRGFSSKALRDYEPRVKKYTDQLLEHIEATKGMSINVTDWFNYYSFDVMGDLAFGKSFGMLASGTTHYFMKALHADMTNIGLFSHALWLFPLFKITPVLNAEHIKFWRWLGVQVDERKQMKPDRPDVFSWLLADHEAQQPITKQAEMDLVGDASLIVVAGSDTTAASLTALFFELALHKEEMKQVQEEVDQYFEQNPAADAHSLSKLSYLDAVINEALRLHPPVPSGVQRFTPPEGIQIGSVFVPGETIIQVPLHTAFRDERNFARPDEFVPERWTTKPELTINAVTYAPFSIGPYSCVGKQLGLMEMRYVAAEIVRKYDIALAPGQTPKAFLDGKRDTFTLALGPLNLLFTDRKV</sequence>
<evidence type="ECO:0000256" key="4">
    <source>
        <dbReference type="ARBA" id="ARBA00022692"/>
    </source>
</evidence>
<accession>A0A8T0CHQ2</accession>
<keyword evidence="10" id="KW-0472">Membrane</keyword>
<dbReference type="FunFam" id="1.10.630.10:FF:000063">
    <property type="entry name" value="Cytochrome P450 monooxygenase"/>
    <property type="match status" value="1"/>
</dbReference>
<evidence type="ECO:0000256" key="5">
    <source>
        <dbReference type="ARBA" id="ARBA00022723"/>
    </source>
</evidence>
<gene>
    <name evidence="12" type="ORF">BT93_L4670</name>
</gene>
<evidence type="ECO:0000313" key="12">
    <source>
        <dbReference type="EMBL" id="KAF7846282.1"/>
    </source>
</evidence>
<dbReference type="PANTHER" id="PTHR24305">
    <property type="entry name" value="CYTOCHROME P450"/>
    <property type="match status" value="1"/>
</dbReference>
<organism evidence="12 13">
    <name type="scientific">Corymbia citriodora subsp. variegata</name>
    <dbReference type="NCBI Taxonomy" id="360336"/>
    <lineage>
        <taxon>Eukaryota</taxon>
        <taxon>Viridiplantae</taxon>
        <taxon>Streptophyta</taxon>
        <taxon>Embryophyta</taxon>
        <taxon>Tracheophyta</taxon>
        <taxon>Spermatophyta</taxon>
        <taxon>Magnoliopsida</taxon>
        <taxon>eudicotyledons</taxon>
        <taxon>Gunneridae</taxon>
        <taxon>Pentapetalae</taxon>
        <taxon>rosids</taxon>
        <taxon>malvids</taxon>
        <taxon>Myrtales</taxon>
        <taxon>Myrtaceae</taxon>
        <taxon>Myrtoideae</taxon>
        <taxon>Eucalypteae</taxon>
        <taxon>Corymbia</taxon>
    </lineage>
</organism>
<dbReference type="InterPro" id="IPR050121">
    <property type="entry name" value="Cytochrome_P450_monoxygenase"/>
</dbReference>
<dbReference type="CDD" id="cd11061">
    <property type="entry name" value="CYP67-like"/>
    <property type="match status" value="1"/>
</dbReference>
<dbReference type="EMBL" id="MU093909">
    <property type="protein sequence ID" value="KAF7846282.1"/>
    <property type="molecule type" value="Genomic_DNA"/>
</dbReference>
<dbReference type="GO" id="GO:0005506">
    <property type="term" value="F:iron ion binding"/>
    <property type="evidence" value="ECO:0007669"/>
    <property type="project" value="InterPro"/>
</dbReference>
<evidence type="ECO:0000256" key="3">
    <source>
        <dbReference type="ARBA" id="ARBA00010617"/>
    </source>
</evidence>
<keyword evidence="13" id="KW-1185">Reference proteome</keyword>
<dbReference type="Gramene" id="rna-gnl|WGS:JABURB|Cocit.L4670.1">
    <property type="protein sequence ID" value="cds-KAF7846282.1"/>
    <property type="gene ID" value="gene-BT93_L4670"/>
</dbReference>
<dbReference type="PRINTS" id="PR00463">
    <property type="entry name" value="EP450I"/>
</dbReference>
<dbReference type="PRINTS" id="PR00385">
    <property type="entry name" value="P450"/>
</dbReference>
<comment type="cofactor">
    <cofactor evidence="1 11">
        <name>heme</name>
        <dbReference type="ChEBI" id="CHEBI:30413"/>
    </cofactor>
</comment>
<keyword evidence="4" id="KW-0812">Transmembrane</keyword>
<dbReference type="Proteomes" id="UP000806378">
    <property type="component" value="Unassembled WGS sequence"/>
</dbReference>
<comment type="similarity">
    <text evidence="3">Belongs to the cytochrome P450 family.</text>
</comment>
<keyword evidence="8 11" id="KW-0408">Iron</keyword>
<dbReference type="Pfam" id="PF00067">
    <property type="entry name" value="p450"/>
    <property type="match status" value="1"/>
</dbReference>
<dbReference type="Gene3D" id="1.10.630.10">
    <property type="entry name" value="Cytochrome P450"/>
    <property type="match status" value="1"/>
</dbReference>
<feature type="binding site" description="axial binding residue" evidence="11">
    <location>
        <position position="444"/>
    </location>
    <ligand>
        <name>heme</name>
        <dbReference type="ChEBI" id="CHEBI:30413"/>
    </ligand>
    <ligandPart>
        <name>Fe</name>
        <dbReference type="ChEBI" id="CHEBI:18248"/>
    </ligandPart>
</feature>
<keyword evidence="9" id="KW-0503">Monooxygenase</keyword>
<keyword evidence="7" id="KW-0560">Oxidoreductase</keyword>
<keyword evidence="6" id="KW-1133">Transmembrane helix</keyword>